<protein>
    <submittedName>
        <fullName evidence="1">Uncharacterized protein</fullName>
    </submittedName>
</protein>
<name>A0A5N5NPV9_9ROSI</name>
<dbReference type="EMBL" id="VDCV01000002">
    <property type="protein sequence ID" value="KAB5568763.1"/>
    <property type="molecule type" value="Genomic_DNA"/>
</dbReference>
<organism evidence="1 2">
    <name type="scientific">Salix brachista</name>
    <dbReference type="NCBI Taxonomy" id="2182728"/>
    <lineage>
        <taxon>Eukaryota</taxon>
        <taxon>Viridiplantae</taxon>
        <taxon>Streptophyta</taxon>
        <taxon>Embryophyta</taxon>
        <taxon>Tracheophyta</taxon>
        <taxon>Spermatophyta</taxon>
        <taxon>Magnoliopsida</taxon>
        <taxon>eudicotyledons</taxon>
        <taxon>Gunneridae</taxon>
        <taxon>Pentapetalae</taxon>
        <taxon>rosids</taxon>
        <taxon>fabids</taxon>
        <taxon>Malpighiales</taxon>
        <taxon>Salicaceae</taxon>
        <taxon>Saliceae</taxon>
        <taxon>Salix</taxon>
    </lineage>
</organism>
<proteinExistence type="predicted"/>
<comment type="caution">
    <text evidence="1">The sequence shown here is derived from an EMBL/GenBank/DDBJ whole genome shotgun (WGS) entry which is preliminary data.</text>
</comment>
<evidence type="ECO:0000313" key="2">
    <source>
        <dbReference type="Proteomes" id="UP000326939"/>
    </source>
</evidence>
<keyword evidence="2" id="KW-1185">Reference proteome</keyword>
<evidence type="ECO:0000313" key="1">
    <source>
        <dbReference type="EMBL" id="KAB5568763.1"/>
    </source>
</evidence>
<dbReference type="Proteomes" id="UP000326939">
    <property type="component" value="Chromosome 2"/>
</dbReference>
<gene>
    <name evidence="1" type="ORF">DKX38_002556</name>
</gene>
<accession>A0A5N5NPV9</accession>
<dbReference type="AlphaFoldDB" id="A0A5N5NPV9"/>
<sequence length="207" mass="23750">MCSQQVQCDGMEWDVKVLVAEGWESLCSWLGSGISQDQSHVEHFRHFLGTKKNCRRCKRSIAALHVCTRIFPIAAHTISTLPVLLLAEISNDVPVMSWLCNGSRHLVLFLFMMDKLLYSLHLFSGNCMLVHLTGHSSTRAWGHGETRLRVTSQAVLDRACNFMEIESNPFLHSALDFFWTMSIRGFYNSEWRVSKHNLWKASEHLQL</sequence>
<reference evidence="2" key="1">
    <citation type="journal article" date="2019" name="Gigascience">
        <title>De novo genome assembly of the endangered Acer yangbiense, a plant species with extremely small populations endemic to Yunnan Province, China.</title>
        <authorList>
            <person name="Yang J."/>
            <person name="Wariss H.M."/>
            <person name="Tao L."/>
            <person name="Zhang R."/>
            <person name="Yun Q."/>
            <person name="Hollingsworth P."/>
            <person name="Dao Z."/>
            <person name="Luo G."/>
            <person name="Guo H."/>
            <person name="Ma Y."/>
            <person name="Sun W."/>
        </authorList>
    </citation>
    <scope>NUCLEOTIDE SEQUENCE [LARGE SCALE GENOMIC DNA]</scope>
    <source>
        <strain evidence="2">cv. br00</strain>
    </source>
</reference>